<accession>A0A0A8ZS23</accession>
<proteinExistence type="predicted"/>
<evidence type="ECO:0000313" key="1">
    <source>
        <dbReference type="EMBL" id="JAD37592.1"/>
    </source>
</evidence>
<dbReference type="EMBL" id="GBRH01260303">
    <property type="protein sequence ID" value="JAD37592.1"/>
    <property type="molecule type" value="Transcribed_RNA"/>
</dbReference>
<reference evidence="1" key="1">
    <citation type="submission" date="2014-09" db="EMBL/GenBank/DDBJ databases">
        <authorList>
            <person name="Magalhaes I.L.F."/>
            <person name="Oliveira U."/>
            <person name="Santos F.R."/>
            <person name="Vidigal T.H.D.A."/>
            <person name="Brescovit A.D."/>
            <person name="Santos A.J."/>
        </authorList>
    </citation>
    <scope>NUCLEOTIDE SEQUENCE</scope>
    <source>
        <tissue evidence="1">Shoot tissue taken approximately 20 cm above the soil surface</tissue>
    </source>
</reference>
<sequence length="33" mass="3882">MRTTISTCSKALKRIKAPLFFFANSIRHFLLLR</sequence>
<reference evidence="1" key="2">
    <citation type="journal article" date="2015" name="Data Brief">
        <title>Shoot transcriptome of the giant reed, Arundo donax.</title>
        <authorList>
            <person name="Barrero R.A."/>
            <person name="Guerrero F.D."/>
            <person name="Moolhuijzen P."/>
            <person name="Goolsby J.A."/>
            <person name="Tidwell J."/>
            <person name="Bellgard S.E."/>
            <person name="Bellgard M.I."/>
        </authorList>
    </citation>
    <scope>NUCLEOTIDE SEQUENCE</scope>
    <source>
        <tissue evidence="1">Shoot tissue taken approximately 20 cm above the soil surface</tissue>
    </source>
</reference>
<name>A0A0A8ZS23_ARUDO</name>
<organism evidence="1">
    <name type="scientific">Arundo donax</name>
    <name type="common">Giant reed</name>
    <name type="synonym">Donax arundinaceus</name>
    <dbReference type="NCBI Taxonomy" id="35708"/>
    <lineage>
        <taxon>Eukaryota</taxon>
        <taxon>Viridiplantae</taxon>
        <taxon>Streptophyta</taxon>
        <taxon>Embryophyta</taxon>
        <taxon>Tracheophyta</taxon>
        <taxon>Spermatophyta</taxon>
        <taxon>Magnoliopsida</taxon>
        <taxon>Liliopsida</taxon>
        <taxon>Poales</taxon>
        <taxon>Poaceae</taxon>
        <taxon>PACMAD clade</taxon>
        <taxon>Arundinoideae</taxon>
        <taxon>Arundineae</taxon>
        <taxon>Arundo</taxon>
    </lineage>
</organism>
<protein>
    <submittedName>
        <fullName evidence="1">Uncharacterized protein</fullName>
    </submittedName>
</protein>
<dbReference type="AlphaFoldDB" id="A0A0A8ZS23"/>